<evidence type="ECO:0000313" key="2">
    <source>
        <dbReference type="EMBL" id="TCW39711.1"/>
    </source>
</evidence>
<keyword evidence="2" id="KW-0418">Kinase</keyword>
<dbReference type="PANTHER" id="PTHR21064">
    <property type="entry name" value="AMINOGLYCOSIDE PHOSPHOTRANSFERASE DOMAIN-CONTAINING PROTEIN-RELATED"/>
    <property type="match status" value="1"/>
</dbReference>
<dbReference type="Proteomes" id="UP000295247">
    <property type="component" value="Unassembled WGS sequence"/>
</dbReference>
<keyword evidence="2" id="KW-0808">Transferase</keyword>
<dbReference type="InterPro" id="IPR050249">
    <property type="entry name" value="Pseudomonas-type_ThrB"/>
</dbReference>
<feature type="domain" description="Aminoglycoside phosphotransferase" evidence="1">
    <location>
        <begin position="26"/>
        <end position="276"/>
    </location>
</feature>
<dbReference type="InterPro" id="IPR002575">
    <property type="entry name" value="Aminoglycoside_PTrfase"/>
</dbReference>
<dbReference type="AlphaFoldDB" id="A0A4R4AJZ3"/>
<name>A0A4R4AJZ3_MARGR</name>
<proteinExistence type="predicted"/>
<accession>A0A4R4AJZ3</accession>
<sequence>MPTEPVRLHALLAGFALAGDPDRAAITPLGGGLINDSFAVRLDERRYVLQRINARVFPDPARVIANQAALAAVWDAPGLDIPAPLPTRDGGFALHDDSGACWRLTRFIAPSRSLARLDHPAQARAVGEALGRFHRTLARHAPLPLQTALPGFHDTPAYLAGLRRLDTPTARRDPTLAESLDFVAQRAPLAATLATARAEGRIGEHVVHGDPKLDNLLFSTDATRVVALIDLDTVQPGLIHHDLGDCLRSCCNRAGEGGASARFDLALAAAILGGYAAATDGLLDAEERALIPQALRLIPFELGIRFLTDHLQGDRYFRVRRHGDNLRKARVQFALVADLERQTDEIETLVERCFAEATSVA</sequence>
<dbReference type="InterPro" id="IPR011009">
    <property type="entry name" value="Kinase-like_dom_sf"/>
</dbReference>
<dbReference type="GO" id="GO:0016301">
    <property type="term" value="F:kinase activity"/>
    <property type="evidence" value="ECO:0007669"/>
    <property type="project" value="UniProtKB-KW"/>
</dbReference>
<dbReference type="SUPFAM" id="SSF56112">
    <property type="entry name" value="Protein kinase-like (PK-like)"/>
    <property type="match status" value="1"/>
</dbReference>
<gene>
    <name evidence="2" type="ORF">EDC29_101127</name>
</gene>
<dbReference type="Gene3D" id="3.90.1200.10">
    <property type="match status" value="1"/>
</dbReference>
<reference evidence="2 3" key="1">
    <citation type="submission" date="2019-03" db="EMBL/GenBank/DDBJ databases">
        <title>Genomic Encyclopedia of Type Strains, Phase IV (KMG-IV): sequencing the most valuable type-strain genomes for metagenomic binning, comparative biology and taxonomic classification.</title>
        <authorList>
            <person name="Goeker M."/>
        </authorList>
    </citation>
    <scope>NUCLEOTIDE SEQUENCE [LARGE SCALE GENOMIC DNA]</scope>
    <source>
        <strain evidence="2 3">DSM 203</strain>
    </source>
</reference>
<dbReference type="PANTHER" id="PTHR21064:SF5">
    <property type="entry name" value="SLR1880 PROTEIN"/>
    <property type="match status" value="1"/>
</dbReference>
<dbReference type="EMBL" id="SMDC01000001">
    <property type="protein sequence ID" value="TCW39711.1"/>
    <property type="molecule type" value="Genomic_DNA"/>
</dbReference>
<comment type="caution">
    <text evidence="2">The sequence shown here is derived from an EMBL/GenBank/DDBJ whole genome shotgun (WGS) entry which is preliminary data.</text>
</comment>
<dbReference type="Pfam" id="PF01636">
    <property type="entry name" value="APH"/>
    <property type="match status" value="1"/>
</dbReference>
<protein>
    <submittedName>
        <fullName evidence="2">Ser/Thr protein kinase RdoA (MazF antagonist)</fullName>
    </submittedName>
</protein>
<dbReference type="RefSeq" id="WP_165913402.1">
    <property type="nucleotide sequence ID" value="NZ_NRRH01000002.1"/>
</dbReference>
<evidence type="ECO:0000313" key="3">
    <source>
        <dbReference type="Proteomes" id="UP000295247"/>
    </source>
</evidence>
<evidence type="ECO:0000259" key="1">
    <source>
        <dbReference type="Pfam" id="PF01636"/>
    </source>
</evidence>
<organism evidence="2 3">
    <name type="scientific">Marichromatium gracile</name>
    <name type="common">Chromatium gracile</name>
    <dbReference type="NCBI Taxonomy" id="1048"/>
    <lineage>
        <taxon>Bacteria</taxon>
        <taxon>Pseudomonadati</taxon>
        <taxon>Pseudomonadota</taxon>
        <taxon>Gammaproteobacteria</taxon>
        <taxon>Chromatiales</taxon>
        <taxon>Chromatiaceae</taxon>
        <taxon>Marichromatium</taxon>
    </lineage>
</organism>